<feature type="compositionally biased region" description="Basic residues" evidence="5">
    <location>
        <begin position="1"/>
        <end position="11"/>
    </location>
</feature>
<evidence type="ECO:0000256" key="2">
    <source>
        <dbReference type="ARBA" id="ARBA00023125"/>
    </source>
</evidence>
<dbReference type="PROSITE" id="PS50977">
    <property type="entry name" value="HTH_TETR_2"/>
    <property type="match status" value="1"/>
</dbReference>
<sequence>MMKAAKTKRRNAATANSAKGRSATSTVGATSSQTGRVANPPNRAARAAQRRAAIIAAGLDEFTARGFAATRLDDVAKRAGVAKGTIYLHFKDKEALFQELVRTALVPLIGNLMTVPAAGGSVREILERFAETFVRDVAGTKRGDIVRLIMAEGTRFPSLADFYFREVVSRGLAGMRKLIEYGIERGEIRNARLADFPQIVIAPAMVAVMWQGLFGRHAPLDAVAMLKVHLDLIFGERRAS</sequence>
<feature type="region of interest" description="Disordered" evidence="5">
    <location>
        <begin position="1"/>
        <end position="42"/>
    </location>
</feature>
<dbReference type="InterPro" id="IPR011075">
    <property type="entry name" value="TetR_C"/>
</dbReference>
<protein>
    <submittedName>
        <fullName evidence="7">TetR family transcriptional regulator</fullName>
    </submittedName>
</protein>
<evidence type="ECO:0000313" key="7">
    <source>
        <dbReference type="EMBL" id="OPH82470.1"/>
    </source>
</evidence>
<name>A0A1V4HY34_NITVU</name>
<dbReference type="InterPro" id="IPR001647">
    <property type="entry name" value="HTH_TetR"/>
</dbReference>
<keyword evidence="8" id="KW-1185">Reference proteome</keyword>
<comment type="caution">
    <text evidence="7">The sequence shown here is derived from an EMBL/GenBank/DDBJ whole genome shotgun (WGS) entry which is preliminary data.</text>
</comment>
<keyword evidence="2 4" id="KW-0238">DNA-binding</keyword>
<keyword evidence="3" id="KW-0804">Transcription</keyword>
<dbReference type="Gene3D" id="1.10.10.60">
    <property type="entry name" value="Homeodomain-like"/>
    <property type="match status" value="1"/>
</dbReference>
<dbReference type="Proteomes" id="UP000189940">
    <property type="component" value="Unassembled WGS sequence"/>
</dbReference>
<keyword evidence="1" id="KW-0805">Transcription regulation</keyword>
<feature type="DNA-binding region" description="H-T-H motif" evidence="4">
    <location>
        <begin position="71"/>
        <end position="90"/>
    </location>
</feature>
<evidence type="ECO:0000313" key="8">
    <source>
        <dbReference type="Proteomes" id="UP000189940"/>
    </source>
</evidence>
<dbReference type="PANTHER" id="PTHR30055:SF223">
    <property type="entry name" value="HTH-TYPE TRANSCRIPTIONAL REGULATOR UIDR"/>
    <property type="match status" value="1"/>
</dbReference>
<dbReference type="AlphaFoldDB" id="A0A1V4HY34"/>
<feature type="domain" description="HTH tetR-type" evidence="6">
    <location>
        <begin position="48"/>
        <end position="108"/>
    </location>
</feature>
<dbReference type="InterPro" id="IPR050109">
    <property type="entry name" value="HTH-type_TetR-like_transc_reg"/>
</dbReference>
<dbReference type="SUPFAM" id="SSF46689">
    <property type="entry name" value="Homeodomain-like"/>
    <property type="match status" value="1"/>
</dbReference>
<dbReference type="InterPro" id="IPR036271">
    <property type="entry name" value="Tet_transcr_reg_TetR-rel_C_sf"/>
</dbReference>
<dbReference type="PRINTS" id="PR00455">
    <property type="entry name" value="HTHTETR"/>
</dbReference>
<dbReference type="InterPro" id="IPR009057">
    <property type="entry name" value="Homeodomain-like_sf"/>
</dbReference>
<evidence type="ECO:0000256" key="3">
    <source>
        <dbReference type="ARBA" id="ARBA00023163"/>
    </source>
</evidence>
<dbReference type="Pfam" id="PF00440">
    <property type="entry name" value="TetR_N"/>
    <property type="match status" value="1"/>
</dbReference>
<evidence type="ECO:0000259" key="6">
    <source>
        <dbReference type="PROSITE" id="PS50977"/>
    </source>
</evidence>
<dbReference type="EMBL" id="MWPQ01000044">
    <property type="protein sequence ID" value="OPH82470.1"/>
    <property type="molecule type" value="Genomic_DNA"/>
</dbReference>
<dbReference type="GO" id="GO:0000976">
    <property type="term" value="F:transcription cis-regulatory region binding"/>
    <property type="evidence" value="ECO:0007669"/>
    <property type="project" value="TreeGrafter"/>
</dbReference>
<reference evidence="7 8" key="1">
    <citation type="submission" date="2017-02" db="EMBL/GenBank/DDBJ databases">
        <title>Genome sequence of the nitrite-oxidizing bacterium Nitrobacter vulgaris strain Ab1.</title>
        <authorList>
            <person name="Mellbye B.L."/>
            <person name="Davis E.W."/>
            <person name="Spieck E."/>
            <person name="Chang J.H."/>
            <person name="Bottomley P.J."/>
            <person name="Sayavedra-Soto L.A."/>
        </authorList>
    </citation>
    <scope>NUCLEOTIDE SEQUENCE [LARGE SCALE GENOMIC DNA]</scope>
    <source>
        <strain evidence="7 8">Ab1</strain>
    </source>
</reference>
<dbReference type="STRING" id="29421.B2M20_11795"/>
<dbReference type="Gene3D" id="1.10.357.10">
    <property type="entry name" value="Tetracycline Repressor, domain 2"/>
    <property type="match status" value="1"/>
</dbReference>
<dbReference type="GO" id="GO:0003700">
    <property type="term" value="F:DNA-binding transcription factor activity"/>
    <property type="evidence" value="ECO:0007669"/>
    <property type="project" value="TreeGrafter"/>
</dbReference>
<dbReference type="SUPFAM" id="SSF48498">
    <property type="entry name" value="Tetracyclin repressor-like, C-terminal domain"/>
    <property type="match status" value="1"/>
</dbReference>
<accession>A0A1V4HY34</accession>
<feature type="compositionally biased region" description="Polar residues" evidence="5">
    <location>
        <begin position="17"/>
        <end position="36"/>
    </location>
</feature>
<dbReference type="PANTHER" id="PTHR30055">
    <property type="entry name" value="HTH-TYPE TRANSCRIPTIONAL REGULATOR RUTR"/>
    <property type="match status" value="1"/>
</dbReference>
<evidence type="ECO:0000256" key="1">
    <source>
        <dbReference type="ARBA" id="ARBA00023015"/>
    </source>
</evidence>
<evidence type="ECO:0000256" key="5">
    <source>
        <dbReference type="SAM" id="MobiDB-lite"/>
    </source>
</evidence>
<dbReference type="FunFam" id="1.10.10.60:FF:000141">
    <property type="entry name" value="TetR family transcriptional regulator"/>
    <property type="match status" value="1"/>
</dbReference>
<proteinExistence type="predicted"/>
<dbReference type="Pfam" id="PF16859">
    <property type="entry name" value="TetR_C_11"/>
    <property type="match status" value="1"/>
</dbReference>
<gene>
    <name evidence="7" type="ORF">B2M20_11795</name>
</gene>
<evidence type="ECO:0000256" key="4">
    <source>
        <dbReference type="PROSITE-ProRule" id="PRU00335"/>
    </source>
</evidence>
<organism evidence="7 8">
    <name type="scientific">Nitrobacter vulgaris</name>
    <dbReference type="NCBI Taxonomy" id="29421"/>
    <lineage>
        <taxon>Bacteria</taxon>
        <taxon>Pseudomonadati</taxon>
        <taxon>Pseudomonadota</taxon>
        <taxon>Alphaproteobacteria</taxon>
        <taxon>Hyphomicrobiales</taxon>
        <taxon>Nitrobacteraceae</taxon>
        <taxon>Nitrobacter</taxon>
    </lineage>
</organism>